<dbReference type="InterPro" id="IPR022374">
    <property type="entry name" value="EttA"/>
</dbReference>
<dbReference type="Proteomes" id="UP001497444">
    <property type="component" value="Unassembled WGS sequence"/>
</dbReference>
<dbReference type="Pfam" id="PF00005">
    <property type="entry name" value="ABC_tran"/>
    <property type="match status" value="2"/>
</dbReference>
<evidence type="ECO:0000313" key="8">
    <source>
        <dbReference type="EMBL" id="CAK9251458.1"/>
    </source>
</evidence>
<dbReference type="NCBIfam" id="NF008775">
    <property type="entry name" value="PRK11819.1"/>
    <property type="match status" value="1"/>
</dbReference>
<feature type="non-terminal residue" evidence="8">
    <location>
        <position position="536"/>
    </location>
</feature>
<comment type="caution">
    <text evidence="8">The sequence shown here is derived from an EMBL/GenBank/DDBJ whole genome shotgun (WGS) entry which is preliminary data.</text>
</comment>
<dbReference type="CDD" id="cd03221">
    <property type="entry name" value="ABCF_EF-3"/>
    <property type="match status" value="2"/>
</dbReference>
<dbReference type="PANTHER" id="PTHR43858">
    <property type="entry name" value="ENERGY-DEPENDENT TRANSLATIONAL THROTTLE PROTEIN ETTA"/>
    <property type="match status" value="1"/>
</dbReference>
<name>A0ABP0VC30_9BRYO</name>
<accession>A0ABP0VC30</accession>
<dbReference type="InterPro" id="IPR027417">
    <property type="entry name" value="P-loop_NTPase"/>
</dbReference>
<dbReference type="InterPro" id="IPR003593">
    <property type="entry name" value="AAA+_ATPase"/>
</dbReference>
<evidence type="ECO:0000256" key="6">
    <source>
        <dbReference type="ARBA" id="ARBA00022845"/>
    </source>
</evidence>
<keyword evidence="3" id="KW-0699">rRNA-binding</keyword>
<keyword evidence="5" id="KW-0067">ATP-binding</keyword>
<dbReference type="InterPro" id="IPR003439">
    <property type="entry name" value="ABC_transporter-like_ATP-bd"/>
</dbReference>
<evidence type="ECO:0000256" key="4">
    <source>
        <dbReference type="ARBA" id="ARBA00022741"/>
    </source>
</evidence>
<dbReference type="InterPro" id="IPR017871">
    <property type="entry name" value="ABC_transporter-like_CS"/>
</dbReference>
<dbReference type="EMBL" id="CAXAQS010000387">
    <property type="protein sequence ID" value="CAK9251458.1"/>
    <property type="molecule type" value="Genomic_DNA"/>
</dbReference>
<reference evidence="8" key="1">
    <citation type="submission" date="2024-02" db="EMBL/GenBank/DDBJ databases">
        <authorList>
            <consortium name="ELIXIR-Norway"/>
            <consortium name="Elixir Norway"/>
        </authorList>
    </citation>
    <scope>NUCLEOTIDE SEQUENCE</scope>
</reference>
<feature type="domain" description="ABC transporter" evidence="7">
    <location>
        <begin position="2"/>
        <end position="213"/>
    </location>
</feature>
<dbReference type="PANTHER" id="PTHR43858:SF1">
    <property type="entry name" value="ABC TRANSPORTER-RELATED PROTEIN"/>
    <property type="match status" value="1"/>
</dbReference>
<protein>
    <recommendedName>
        <fullName evidence="7">ABC transporter domain-containing protein</fullName>
    </recommendedName>
</protein>
<comment type="similarity">
    <text evidence="1">Belongs to the ABC transporter superfamily. ABCF family. Translational throttle EttA subfamily.</text>
</comment>
<dbReference type="SUPFAM" id="SSF52540">
    <property type="entry name" value="P-loop containing nucleoside triphosphate hydrolases"/>
    <property type="match status" value="2"/>
</dbReference>
<gene>
    <name evidence="8" type="ORF">CSSPJE1EN1_LOCUS26836</name>
</gene>
<dbReference type="InterPro" id="IPR032781">
    <property type="entry name" value="ABC_tran_Xtn"/>
</dbReference>
<dbReference type="SMART" id="SM00382">
    <property type="entry name" value="AAA"/>
    <property type="match status" value="2"/>
</dbReference>
<evidence type="ECO:0000256" key="2">
    <source>
        <dbReference type="ARBA" id="ARBA00022555"/>
    </source>
</evidence>
<evidence type="ECO:0000256" key="5">
    <source>
        <dbReference type="ARBA" id="ARBA00022840"/>
    </source>
</evidence>
<dbReference type="Gene3D" id="3.40.50.300">
    <property type="entry name" value="P-loop containing nucleotide triphosphate hydrolases"/>
    <property type="match status" value="3"/>
</dbReference>
<evidence type="ECO:0000259" key="7">
    <source>
        <dbReference type="PROSITE" id="PS50893"/>
    </source>
</evidence>
<organism evidence="8 9">
    <name type="scientific">Sphagnum jensenii</name>
    <dbReference type="NCBI Taxonomy" id="128206"/>
    <lineage>
        <taxon>Eukaryota</taxon>
        <taxon>Viridiplantae</taxon>
        <taxon>Streptophyta</taxon>
        <taxon>Embryophyta</taxon>
        <taxon>Bryophyta</taxon>
        <taxon>Sphagnophytina</taxon>
        <taxon>Sphagnopsida</taxon>
        <taxon>Sphagnales</taxon>
        <taxon>Sphagnaceae</taxon>
        <taxon>Sphagnum</taxon>
    </lineage>
</organism>
<evidence type="ECO:0000256" key="1">
    <source>
        <dbReference type="ARBA" id="ARBA00005868"/>
    </source>
</evidence>
<keyword evidence="2" id="KW-0820">tRNA-binding</keyword>
<dbReference type="PROSITE" id="PS00211">
    <property type="entry name" value="ABC_TRANSPORTER_1"/>
    <property type="match status" value="1"/>
</dbReference>
<keyword evidence="2" id="KW-0694">RNA-binding</keyword>
<keyword evidence="6" id="KW-0810">Translation regulation</keyword>
<feature type="domain" description="ABC transporter" evidence="7">
    <location>
        <begin position="279"/>
        <end position="495"/>
    </location>
</feature>
<evidence type="ECO:0000313" key="9">
    <source>
        <dbReference type="Proteomes" id="UP001497444"/>
    </source>
</evidence>
<keyword evidence="4" id="KW-0547">Nucleotide-binding</keyword>
<evidence type="ECO:0000256" key="3">
    <source>
        <dbReference type="ARBA" id="ARBA00022730"/>
    </source>
</evidence>
<sequence>MFTIQGLTKTLPDASRTILKNINLCFYPGAKIGVVGLNGSGKSTLLKIMAGVEKEFEGIAVPMPGASVGYLPQEPVLEGETVIDNINLGVKKSQDLLDKYNELTVKCPPGHASIKYLSGGEKRRVALARLLLENHDLLLLDEPTNHLDAESVAWLEKYLQEFKGTVVAITHDRYFLENSCGWILELDRGEGIPCEGNYSEWLARKQRRLMEEKRQDERFKKTLENELEWVRATPGGRQTKSRARLERYEELLHTTPREALTHSSTIYIPPGPRLGDVVIEARALTKSFGEKLLINNLDFSVPAGAIVGVIGPNGAGKSTLIKMIQGREKPDSGELRVGSTVKLATTEQERESLMSTQSVLEEAVGGRARLELGTVSVDARAYCSWFGFRGADQQKPVSVLSGGERNRCQLAKAVCAGANVLLLDEPTNDLDVDTIRSLEEALLDFAGCAVVVSHDRYFLDRVCTHILAYEGNKQVLTTGGGWQDQLGCLYGGFKIGRSLGHLPLRISTEVFPSLPKATLDCLERRMVLVYTGQQRL</sequence>
<dbReference type="PROSITE" id="PS50893">
    <property type="entry name" value="ABC_TRANSPORTER_2"/>
    <property type="match status" value="2"/>
</dbReference>
<keyword evidence="9" id="KW-1185">Reference proteome</keyword>
<proteinExistence type="inferred from homology"/>
<dbReference type="Pfam" id="PF12848">
    <property type="entry name" value="ABC_tran_Xtn"/>
    <property type="match status" value="1"/>
</dbReference>